<dbReference type="GO" id="GO:0046872">
    <property type="term" value="F:metal ion binding"/>
    <property type="evidence" value="ECO:0007669"/>
    <property type="project" value="UniProtKB-KW"/>
</dbReference>
<accession>D3FDF6</accession>
<dbReference type="InterPro" id="IPR011051">
    <property type="entry name" value="RmlC_Cupin_sf"/>
</dbReference>
<gene>
    <name evidence="3" type="ordered locus">Cwoe_5139</name>
</gene>
<evidence type="ECO:0000313" key="3">
    <source>
        <dbReference type="EMBL" id="ADB53548.1"/>
    </source>
</evidence>
<dbReference type="KEGG" id="cwo:Cwoe_5139"/>
<sequence>MSDWTKRNFGELRDVSPPDVAMQWRFARNALHSPELGVSRFTYEPGARMPWGHRHRVQEEAYVVVAGSGRAKLDDEIVELSAWDVLRVAPGVIRSFEAGPDGLDVICIGGQKPRGGDAERFEDIWS</sequence>
<protein>
    <submittedName>
        <fullName evidence="3">Cupin 2 conserved barrel domain protein</fullName>
    </submittedName>
</protein>
<dbReference type="InterPro" id="IPR051610">
    <property type="entry name" value="GPI/OXD"/>
</dbReference>
<dbReference type="PANTHER" id="PTHR35848:SF6">
    <property type="entry name" value="CUPIN TYPE-2 DOMAIN-CONTAINING PROTEIN"/>
    <property type="match status" value="1"/>
</dbReference>
<dbReference type="STRING" id="469383.Cwoe_5139"/>
<evidence type="ECO:0000259" key="2">
    <source>
        <dbReference type="Pfam" id="PF07883"/>
    </source>
</evidence>
<dbReference type="SUPFAM" id="SSF51182">
    <property type="entry name" value="RmlC-like cupins"/>
    <property type="match status" value="1"/>
</dbReference>
<dbReference type="AlphaFoldDB" id="D3FDF6"/>
<dbReference type="Pfam" id="PF07883">
    <property type="entry name" value="Cupin_2"/>
    <property type="match status" value="1"/>
</dbReference>
<name>D3FDF6_CONWI</name>
<evidence type="ECO:0000313" key="4">
    <source>
        <dbReference type="Proteomes" id="UP000008229"/>
    </source>
</evidence>
<reference evidence="3 4" key="1">
    <citation type="journal article" date="2010" name="Stand. Genomic Sci.">
        <title>Complete genome sequence of Conexibacter woesei type strain (ID131577).</title>
        <authorList>
            <person name="Pukall R."/>
            <person name="Lapidus A."/>
            <person name="Glavina Del Rio T."/>
            <person name="Copeland A."/>
            <person name="Tice H."/>
            <person name="Cheng J.-F."/>
            <person name="Lucas S."/>
            <person name="Chen F."/>
            <person name="Nolan M."/>
            <person name="Bruce D."/>
            <person name="Goodwin L."/>
            <person name="Pitluck S."/>
            <person name="Mavromatis K."/>
            <person name="Ivanova N."/>
            <person name="Ovchinnikova G."/>
            <person name="Pati A."/>
            <person name="Chen A."/>
            <person name="Palaniappan K."/>
            <person name="Land M."/>
            <person name="Hauser L."/>
            <person name="Chang Y.-J."/>
            <person name="Jeffries C.D."/>
            <person name="Chain P."/>
            <person name="Meincke L."/>
            <person name="Sims D."/>
            <person name="Brettin T."/>
            <person name="Detter J.C."/>
            <person name="Rohde M."/>
            <person name="Goeker M."/>
            <person name="Bristow J."/>
            <person name="Eisen J.A."/>
            <person name="Markowitz V."/>
            <person name="Kyrpides N.C."/>
            <person name="Klenk H.-P."/>
            <person name="Hugenholtz P."/>
        </authorList>
    </citation>
    <scope>NUCLEOTIDE SEQUENCE [LARGE SCALE GENOMIC DNA]</scope>
    <source>
        <strain evidence="4">DSM 14684 / CIP 108061 / JCM 11494 / NBRC 100937 / ID131577</strain>
    </source>
</reference>
<organism evidence="3 4">
    <name type="scientific">Conexibacter woesei (strain DSM 14684 / CCUG 47730 / CIP 108061 / JCM 11494 / NBRC 100937 / ID131577)</name>
    <dbReference type="NCBI Taxonomy" id="469383"/>
    <lineage>
        <taxon>Bacteria</taxon>
        <taxon>Bacillati</taxon>
        <taxon>Actinomycetota</taxon>
        <taxon>Thermoleophilia</taxon>
        <taxon>Solirubrobacterales</taxon>
        <taxon>Conexibacteraceae</taxon>
        <taxon>Conexibacter</taxon>
    </lineage>
</organism>
<dbReference type="InterPro" id="IPR013096">
    <property type="entry name" value="Cupin_2"/>
</dbReference>
<proteinExistence type="predicted"/>
<evidence type="ECO:0000256" key="1">
    <source>
        <dbReference type="ARBA" id="ARBA00022723"/>
    </source>
</evidence>
<dbReference type="OrthoDB" id="5243694at2"/>
<dbReference type="Proteomes" id="UP000008229">
    <property type="component" value="Chromosome"/>
</dbReference>
<keyword evidence="1" id="KW-0479">Metal-binding</keyword>
<dbReference type="PANTHER" id="PTHR35848">
    <property type="entry name" value="OXALATE-BINDING PROTEIN"/>
    <property type="match status" value="1"/>
</dbReference>
<feature type="domain" description="Cupin type-2" evidence="2">
    <location>
        <begin position="40"/>
        <end position="98"/>
    </location>
</feature>
<keyword evidence="4" id="KW-1185">Reference proteome</keyword>
<dbReference type="InterPro" id="IPR014710">
    <property type="entry name" value="RmlC-like_jellyroll"/>
</dbReference>
<dbReference type="RefSeq" id="WP_012936599.1">
    <property type="nucleotide sequence ID" value="NC_013739.1"/>
</dbReference>
<dbReference type="EMBL" id="CP001854">
    <property type="protein sequence ID" value="ADB53548.1"/>
    <property type="molecule type" value="Genomic_DNA"/>
</dbReference>
<dbReference type="Gene3D" id="2.60.120.10">
    <property type="entry name" value="Jelly Rolls"/>
    <property type="match status" value="1"/>
</dbReference>
<dbReference type="eggNOG" id="COG1917">
    <property type="taxonomic scope" value="Bacteria"/>
</dbReference>
<dbReference type="HOGENOM" id="CLU_1882212_0_0_11"/>
<reference evidence="4" key="2">
    <citation type="submission" date="2010-01" db="EMBL/GenBank/DDBJ databases">
        <title>The complete genome of Conexibacter woesei DSM 14684.</title>
        <authorList>
            <consortium name="US DOE Joint Genome Institute (JGI-PGF)"/>
            <person name="Lucas S."/>
            <person name="Copeland A."/>
            <person name="Lapidus A."/>
            <person name="Glavina del Rio T."/>
            <person name="Dalin E."/>
            <person name="Tice H."/>
            <person name="Bruce D."/>
            <person name="Goodwin L."/>
            <person name="Pitluck S."/>
            <person name="Kyrpides N."/>
            <person name="Mavromatis K."/>
            <person name="Ivanova N."/>
            <person name="Mikhailova N."/>
            <person name="Chertkov O."/>
            <person name="Brettin T."/>
            <person name="Detter J.C."/>
            <person name="Han C."/>
            <person name="Larimer F."/>
            <person name="Land M."/>
            <person name="Hauser L."/>
            <person name="Markowitz V."/>
            <person name="Cheng J.-F."/>
            <person name="Hugenholtz P."/>
            <person name="Woyke T."/>
            <person name="Wu D."/>
            <person name="Pukall R."/>
            <person name="Steenblock K."/>
            <person name="Schneider S."/>
            <person name="Klenk H.-P."/>
            <person name="Eisen J.A."/>
        </authorList>
    </citation>
    <scope>NUCLEOTIDE SEQUENCE [LARGE SCALE GENOMIC DNA]</scope>
    <source>
        <strain evidence="4">DSM 14684 / CIP 108061 / JCM 11494 / NBRC 100937 / ID131577</strain>
    </source>
</reference>